<dbReference type="GO" id="GO:0005634">
    <property type="term" value="C:nucleus"/>
    <property type="evidence" value="ECO:0007669"/>
    <property type="project" value="UniProtKB-SubCell"/>
</dbReference>
<evidence type="ECO:0000259" key="13">
    <source>
        <dbReference type="PROSITE" id="PS51309"/>
    </source>
</evidence>
<dbReference type="FunFam" id="3.30.70.330:FF:000648">
    <property type="entry name" value="Polyadenylate-binding protein"/>
    <property type="match status" value="1"/>
</dbReference>
<dbReference type="PROSITE" id="PS50102">
    <property type="entry name" value="RRM"/>
    <property type="match status" value="4"/>
</dbReference>
<dbReference type="NCBIfam" id="TIGR01628">
    <property type="entry name" value="PABP-1234"/>
    <property type="match status" value="1"/>
</dbReference>
<dbReference type="InterPro" id="IPR002004">
    <property type="entry name" value="PABP_HYD_C"/>
</dbReference>
<comment type="subcellular location">
    <subcellularLocation>
        <location evidence="2 11">Cytoplasm</location>
    </subcellularLocation>
    <subcellularLocation>
        <location evidence="1">Nucleus</location>
    </subcellularLocation>
</comment>
<dbReference type="Pfam" id="PF00658">
    <property type="entry name" value="MLLE"/>
    <property type="match status" value="1"/>
</dbReference>
<protein>
    <recommendedName>
        <fullName evidence="11">Polyadenylate-binding protein</fullName>
        <shortName evidence="11">PABP</shortName>
    </recommendedName>
</protein>
<dbReference type="CDD" id="cd12380">
    <property type="entry name" value="RRM3_I_PABPs"/>
    <property type="match status" value="1"/>
</dbReference>
<dbReference type="GO" id="GO:0006417">
    <property type="term" value="P:regulation of translation"/>
    <property type="evidence" value="ECO:0007669"/>
    <property type="project" value="UniProtKB-KW"/>
</dbReference>
<keyword evidence="4 11" id="KW-0963">Cytoplasm</keyword>
<feature type="domain" description="PABC" evidence="13">
    <location>
        <begin position="553"/>
        <end position="630"/>
    </location>
</feature>
<dbReference type="SMART" id="SM00361">
    <property type="entry name" value="RRM_1"/>
    <property type="match status" value="4"/>
</dbReference>
<comment type="similarity">
    <text evidence="3 11">Belongs to the polyadenylate-binding protein type-1 family.</text>
</comment>
<dbReference type="FunFam" id="1.10.1900.10:FF:000003">
    <property type="entry name" value="Polyadenylate-binding protein"/>
    <property type="match status" value="1"/>
</dbReference>
<dbReference type="FunFam" id="3.30.70.330:FF:000239">
    <property type="entry name" value="Polyadenylate-binding protein"/>
    <property type="match status" value="1"/>
</dbReference>
<dbReference type="Gene3D" id="1.10.1900.10">
    <property type="entry name" value="c-terminal domain of poly(a) binding protein"/>
    <property type="match status" value="1"/>
</dbReference>
<dbReference type="SMART" id="SM00360">
    <property type="entry name" value="RRM"/>
    <property type="match status" value="4"/>
</dbReference>
<evidence type="ECO:0000256" key="2">
    <source>
        <dbReference type="ARBA" id="ARBA00004496"/>
    </source>
</evidence>
<evidence type="ECO:0000256" key="4">
    <source>
        <dbReference type="ARBA" id="ARBA00022490"/>
    </source>
</evidence>
<dbReference type="Pfam" id="PF00076">
    <property type="entry name" value="RRM_1"/>
    <property type="match status" value="4"/>
</dbReference>
<comment type="function">
    <text evidence="11">Binds the poly(A) tail of mRNA.</text>
</comment>
<dbReference type="FunFam" id="3.30.70.330:FF:000217">
    <property type="entry name" value="Polyadenylate-binding protein"/>
    <property type="match status" value="1"/>
</dbReference>
<dbReference type="EMBL" id="OIVN01006115">
    <property type="protein sequence ID" value="SPD25380.1"/>
    <property type="molecule type" value="Genomic_DNA"/>
</dbReference>
<dbReference type="InterPro" id="IPR045305">
    <property type="entry name" value="RRM2_I_PABPs"/>
</dbReference>
<feature type="domain" description="RRM" evidence="12">
    <location>
        <begin position="312"/>
        <end position="389"/>
    </location>
</feature>
<feature type="domain" description="RRM" evidence="12">
    <location>
        <begin position="30"/>
        <end position="108"/>
    </location>
</feature>
<evidence type="ECO:0000256" key="10">
    <source>
        <dbReference type="PROSITE-ProRule" id="PRU00176"/>
    </source>
</evidence>
<evidence type="ECO:0000256" key="3">
    <source>
        <dbReference type="ARBA" id="ARBA00008557"/>
    </source>
</evidence>
<dbReference type="GO" id="GO:0061013">
    <property type="term" value="P:regulation of mRNA catabolic process"/>
    <property type="evidence" value="ECO:0007669"/>
    <property type="project" value="UniProtKB-ARBA"/>
</dbReference>
<feature type="domain" description="RRM" evidence="12">
    <location>
        <begin position="209"/>
        <end position="286"/>
    </location>
</feature>
<evidence type="ECO:0000259" key="12">
    <source>
        <dbReference type="PROSITE" id="PS50102"/>
    </source>
</evidence>
<gene>
    <name evidence="14" type="ORF">FSB_LOCUS53262</name>
</gene>
<evidence type="ECO:0000256" key="1">
    <source>
        <dbReference type="ARBA" id="ARBA00004123"/>
    </source>
</evidence>
<keyword evidence="5" id="KW-0945">Host-virus interaction</keyword>
<evidence type="ECO:0000256" key="11">
    <source>
        <dbReference type="RuleBase" id="RU362004"/>
    </source>
</evidence>
<reference evidence="14" key="1">
    <citation type="submission" date="2018-02" db="EMBL/GenBank/DDBJ databases">
        <authorList>
            <person name="Cohen D.B."/>
            <person name="Kent A.D."/>
        </authorList>
    </citation>
    <scope>NUCLEOTIDE SEQUENCE</scope>
</reference>
<dbReference type="InterPro" id="IPR003954">
    <property type="entry name" value="RRM_euk-type"/>
</dbReference>
<dbReference type="AlphaFoldDB" id="A0A2N9IML7"/>
<dbReference type="SUPFAM" id="SSF54928">
    <property type="entry name" value="RNA-binding domain, RBD"/>
    <property type="match status" value="3"/>
</dbReference>
<evidence type="ECO:0000256" key="6">
    <source>
        <dbReference type="ARBA" id="ARBA00022737"/>
    </source>
</evidence>
<dbReference type="CDD" id="cd12381">
    <property type="entry name" value="RRM4_I_PABPs"/>
    <property type="match status" value="1"/>
</dbReference>
<keyword evidence="9" id="KW-0539">Nucleus</keyword>
<dbReference type="SMART" id="SM00517">
    <property type="entry name" value="PolyA"/>
    <property type="match status" value="1"/>
</dbReference>
<dbReference type="PANTHER" id="PTHR24012">
    <property type="entry name" value="RNA BINDING PROTEIN"/>
    <property type="match status" value="1"/>
</dbReference>
<evidence type="ECO:0000256" key="5">
    <source>
        <dbReference type="ARBA" id="ARBA00022581"/>
    </source>
</evidence>
<evidence type="ECO:0000256" key="9">
    <source>
        <dbReference type="ARBA" id="ARBA00023242"/>
    </source>
</evidence>
<keyword evidence="6" id="KW-0677">Repeat</keyword>
<dbReference type="PROSITE" id="PS51309">
    <property type="entry name" value="PABC"/>
    <property type="match status" value="1"/>
</dbReference>
<dbReference type="InterPro" id="IPR035979">
    <property type="entry name" value="RBD_domain_sf"/>
</dbReference>
<dbReference type="InterPro" id="IPR006515">
    <property type="entry name" value="PABP_1234"/>
</dbReference>
<evidence type="ECO:0000256" key="7">
    <source>
        <dbReference type="ARBA" id="ARBA00022845"/>
    </source>
</evidence>
<dbReference type="InterPro" id="IPR036053">
    <property type="entry name" value="PABP-dom"/>
</dbReference>
<dbReference type="Gene3D" id="3.30.70.330">
    <property type="match status" value="4"/>
</dbReference>
<dbReference type="InterPro" id="IPR012677">
    <property type="entry name" value="Nucleotide-bd_a/b_plait_sf"/>
</dbReference>
<evidence type="ECO:0000313" key="14">
    <source>
        <dbReference type="EMBL" id="SPD25380.1"/>
    </source>
</evidence>
<feature type="domain" description="RRM" evidence="12">
    <location>
        <begin position="118"/>
        <end position="195"/>
    </location>
</feature>
<dbReference type="GO" id="GO:0005737">
    <property type="term" value="C:cytoplasm"/>
    <property type="evidence" value="ECO:0007669"/>
    <property type="project" value="UniProtKB-SubCell"/>
</dbReference>
<dbReference type="GO" id="GO:0003723">
    <property type="term" value="F:RNA binding"/>
    <property type="evidence" value="ECO:0007669"/>
    <property type="project" value="UniProtKB-UniRule"/>
</dbReference>
<sequence>MAAAAGVTGSEVASGLHSNANANANANPNPSLYVGDLDASVDEGQLFDLFGQVAQVVSIRVCRDQNRRSSLGYAYVNYANAQEAAHAMGLLNFTPINGRPIRIMYSHRDPSIRKSGFANVFIKNLDTSIDNKALNDTFAAFGTVLSCKVAVDSNGQSKGYGFVQFENEESAQNAINRLNGMLINDKKVFVGLFVRRQERTQSNGSPKFTNVYVKNLPETTTDEDLKKIFGTYGTITSAIVMRDASGNSKCFGFVNFQSPDDAAAAVEKLNGTASDDKVLYVGRAQRKAEREAELKARFQQERISRYEKLQGANLYLKNLDDNVNDDKLKELFSEFGTITSCKVMLDPQGHSKGSGFVAFSTPEEATKALNEMNGKMIGRKPLYVAVAQRKEERKAQLQARFSQIRPPGGMAPLPSGYHPGAPRFASQQLYYGQGTPGLIPPQPAGYGFQQQLLPGMRPGVAPNFIMQYPLQRQGQSGQRMGVRRGGNIQQVQQQQQLLHRNNNQGFRYMANSRNGVDTSVVPQGVMGPVLPLPFDGSGMPTTPIDIQRPGQEHISTLLSKLAAASPENQRVMLGEQLYPHVENLEPSSAAKVTGMLLEMDQSEVIHLLESPDALKQKVSEAMEVLRTAASESGVSD</sequence>
<dbReference type="SUPFAM" id="SSF63570">
    <property type="entry name" value="PABC (PABP) domain"/>
    <property type="match status" value="1"/>
</dbReference>
<organism evidence="14">
    <name type="scientific">Fagus sylvatica</name>
    <name type="common">Beechnut</name>
    <dbReference type="NCBI Taxonomy" id="28930"/>
    <lineage>
        <taxon>Eukaryota</taxon>
        <taxon>Viridiplantae</taxon>
        <taxon>Streptophyta</taxon>
        <taxon>Embryophyta</taxon>
        <taxon>Tracheophyta</taxon>
        <taxon>Spermatophyta</taxon>
        <taxon>Magnoliopsida</taxon>
        <taxon>eudicotyledons</taxon>
        <taxon>Gunneridae</taxon>
        <taxon>Pentapetalae</taxon>
        <taxon>rosids</taxon>
        <taxon>fabids</taxon>
        <taxon>Fagales</taxon>
        <taxon>Fagaceae</taxon>
        <taxon>Fagus</taxon>
    </lineage>
</organism>
<name>A0A2N9IML7_FAGSY</name>
<evidence type="ECO:0000256" key="8">
    <source>
        <dbReference type="ARBA" id="ARBA00022884"/>
    </source>
</evidence>
<proteinExistence type="inferred from homology"/>
<accession>A0A2N9IML7</accession>
<dbReference type="InterPro" id="IPR000504">
    <property type="entry name" value="RRM_dom"/>
</dbReference>
<keyword evidence="8 10" id="KW-0694">RNA-binding</keyword>
<dbReference type="CDD" id="cd12379">
    <property type="entry name" value="RRM2_I_PABPs"/>
    <property type="match status" value="1"/>
</dbReference>
<keyword evidence="7" id="KW-0810">Translation regulation</keyword>
<dbReference type="FunFam" id="3.30.70.330:FF:000285">
    <property type="entry name" value="Polyadenylate-binding protein"/>
    <property type="match status" value="1"/>
</dbReference>